<dbReference type="AlphaFoldDB" id="A0A382ALA2"/>
<dbReference type="PANTHER" id="PTHR23026">
    <property type="entry name" value="NADPH NITROREDUCTASE"/>
    <property type="match status" value="1"/>
</dbReference>
<accession>A0A382ALA2</accession>
<dbReference type="CDD" id="cd02144">
    <property type="entry name" value="iodotyrosine_dehalogenase"/>
    <property type="match status" value="1"/>
</dbReference>
<dbReference type="InterPro" id="IPR000415">
    <property type="entry name" value="Nitroreductase-like"/>
</dbReference>
<feature type="transmembrane region" description="Helical" evidence="4">
    <location>
        <begin position="156"/>
        <end position="175"/>
    </location>
</feature>
<dbReference type="PANTHER" id="PTHR23026:SF90">
    <property type="entry name" value="IODOTYROSINE DEIODINASE 1"/>
    <property type="match status" value="1"/>
</dbReference>
<evidence type="ECO:0000256" key="2">
    <source>
        <dbReference type="ARBA" id="ARBA00022643"/>
    </source>
</evidence>
<evidence type="ECO:0000256" key="4">
    <source>
        <dbReference type="SAM" id="Phobius"/>
    </source>
</evidence>
<name>A0A382ALA2_9ZZZZ</name>
<keyword evidence="3" id="KW-0560">Oxidoreductase</keyword>
<dbReference type="Pfam" id="PF00881">
    <property type="entry name" value="Nitroreductase"/>
    <property type="match status" value="1"/>
</dbReference>
<keyword evidence="4" id="KW-0812">Transmembrane</keyword>
<evidence type="ECO:0000259" key="5">
    <source>
        <dbReference type="Pfam" id="PF00881"/>
    </source>
</evidence>
<dbReference type="InterPro" id="IPR029479">
    <property type="entry name" value="Nitroreductase"/>
</dbReference>
<organism evidence="6">
    <name type="scientific">marine metagenome</name>
    <dbReference type="NCBI Taxonomy" id="408172"/>
    <lineage>
        <taxon>unclassified sequences</taxon>
        <taxon>metagenomes</taxon>
        <taxon>ecological metagenomes</taxon>
    </lineage>
</organism>
<gene>
    <name evidence="6" type="ORF">METZ01_LOCUS154657</name>
</gene>
<keyword evidence="1" id="KW-0285">Flavoprotein</keyword>
<keyword evidence="4" id="KW-1133">Transmembrane helix</keyword>
<dbReference type="EMBL" id="UINC01025711">
    <property type="protein sequence ID" value="SVB01803.1"/>
    <property type="molecule type" value="Genomic_DNA"/>
</dbReference>
<keyword evidence="2" id="KW-0288">FMN</keyword>
<proteinExistence type="predicted"/>
<reference evidence="6" key="1">
    <citation type="submission" date="2018-05" db="EMBL/GenBank/DDBJ databases">
        <authorList>
            <person name="Lanie J.A."/>
            <person name="Ng W.-L."/>
            <person name="Kazmierczak K.M."/>
            <person name="Andrzejewski T.M."/>
            <person name="Davidsen T.M."/>
            <person name="Wayne K.J."/>
            <person name="Tettelin H."/>
            <person name="Glass J.I."/>
            <person name="Rusch D."/>
            <person name="Podicherti R."/>
            <person name="Tsui H.-C.T."/>
            <person name="Winkler M.E."/>
        </authorList>
    </citation>
    <scope>NUCLEOTIDE SEQUENCE</scope>
</reference>
<evidence type="ECO:0000256" key="1">
    <source>
        <dbReference type="ARBA" id="ARBA00022630"/>
    </source>
</evidence>
<dbReference type="GO" id="GO:0016491">
    <property type="term" value="F:oxidoreductase activity"/>
    <property type="evidence" value="ECO:0007669"/>
    <property type="project" value="UniProtKB-KW"/>
</dbReference>
<dbReference type="SUPFAM" id="SSF55469">
    <property type="entry name" value="FMN-dependent nitroreductase-like"/>
    <property type="match status" value="1"/>
</dbReference>
<dbReference type="InterPro" id="IPR050627">
    <property type="entry name" value="Nitroreductase/BluB"/>
</dbReference>
<evidence type="ECO:0000256" key="3">
    <source>
        <dbReference type="ARBA" id="ARBA00023002"/>
    </source>
</evidence>
<evidence type="ECO:0000313" key="6">
    <source>
        <dbReference type="EMBL" id="SVB01803.1"/>
    </source>
</evidence>
<protein>
    <recommendedName>
        <fullName evidence="5">Nitroreductase domain-containing protein</fullName>
    </recommendedName>
</protein>
<keyword evidence="4" id="KW-0472">Membrane</keyword>
<dbReference type="Gene3D" id="3.40.109.10">
    <property type="entry name" value="NADH Oxidase"/>
    <property type="match status" value="1"/>
</dbReference>
<feature type="domain" description="Nitroreductase" evidence="5">
    <location>
        <begin position="36"/>
        <end position="205"/>
    </location>
</feature>
<sequence>MFQKHKMNYQPIPLPYRAGKSNAEMKSGAEAFYTEIKQRHTVRDYSTQSVELSVIQTCIKAAGLAPSGANHQPWHFVAISDENIKRRIREAAEDEERKFYAGGGGDEWIKALEPIGTGPSKSHLEDAPWLIVIFAERYGEFDDGERYKNYYVSESVGIAAGFLIMALHSAGLVSLTHTPNPMKFLNKLLGRPPSNKPLMILTVGHPAKNATVPAAAKIKKSLDEILTVYR</sequence>